<evidence type="ECO:0000313" key="7">
    <source>
        <dbReference type="EMBL" id="AEA46412.1"/>
    </source>
</evidence>
<dbReference type="GO" id="GO:0008175">
    <property type="term" value="F:tRNA methyltransferase activity"/>
    <property type="evidence" value="ECO:0007669"/>
    <property type="project" value="UniProtKB-UniRule"/>
</dbReference>
<name>F2KPI1_ARCVS</name>
<dbReference type="InterPro" id="IPR029026">
    <property type="entry name" value="tRNA_m1G_MTases_N"/>
</dbReference>
<keyword evidence="8" id="KW-1185">Reference proteome</keyword>
<keyword evidence="5 6" id="KW-0819">tRNA processing</keyword>
<evidence type="ECO:0000256" key="3">
    <source>
        <dbReference type="ARBA" id="ARBA00022679"/>
    </source>
</evidence>
<comment type="subcellular location">
    <subcellularLocation>
        <location evidence="6">Cytoplasm</location>
    </subcellularLocation>
</comment>
<dbReference type="CDD" id="cd18087">
    <property type="entry name" value="TrmY-like"/>
    <property type="match status" value="1"/>
</dbReference>
<dbReference type="Gene3D" id="3.40.1280.10">
    <property type="match status" value="1"/>
</dbReference>
<evidence type="ECO:0000313" key="8">
    <source>
        <dbReference type="Proteomes" id="UP000008136"/>
    </source>
</evidence>
<dbReference type="OrthoDB" id="27492at2157"/>
<dbReference type="InterPro" id="IPR007158">
    <property type="entry name" value="TrmY"/>
</dbReference>
<dbReference type="InterPro" id="IPR029028">
    <property type="entry name" value="Alpha/beta_knot_MTases"/>
</dbReference>
<dbReference type="EC" id="2.1.1.257" evidence="6"/>
<organism evidence="7 8">
    <name type="scientific">Archaeoglobus veneficus (strain DSM 11195 / SNP6)</name>
    <dbReference type="NCBI Taxonomy" id="693661"/>
    <lineage>
        <taxon>Archaea</taxon>
        <taxon>Methanobacteriati</taxon>
        <taxon>Methanobacteriota</taxon>
        <taxon>Archaeoglobi</taxon>
        <taxon>Archaeoglobales</taxon>
        <taxon>Archaeoglobaceae</taxon>
        <taxon>Archaeoglobus</taxon>
    </lineage>
</organism>
<evidence type="ECO:0000256" key="5">
    <source>
        <dbReference type="ARBA" id="ARBA00022694"/>
    </source>
</evidence>
<evidence type="ECO:0000256" key="6">
    <source>
        <dbReference type="HAMAP-Rule" id="MF_00587"/>
    </source>
</evidence>
<evidence type="ECO:0000256" key="1">
    <source>
        <dbReference type="ARBA" id="ARBA00022490"/>
    </source>
</evidence>
<keyword evidence="1 6" id="KW-0963">Cytoplasm</keyword>
<proteinExistence type="inferred from homology"/>
<dbReference type="PANTHER" id="PTHR40703">
    <property type="entry name" value="TRNA (PSEUDOURIDINE(54)-N(1))-METHYLTRANSFERASE"/>
    <property type="match status" value="1"/>
</dbReference>
<feature type="binding site" evidence="6">
    <location>
        <begin position="171"/>
        <end position="176"/>
    </location>
    <ligand>
        <name>S-adenosyl-L-methionine</name>
        <dbReference type="ChEBI" id="CHEBI:59789"/>
    </ligand>
</feature>
<dbReference type="eggNOG" id="arCOG01239">
    <property type="taxonomic scope" value="Archaea"/>
</dbReference>
<keyword evidence="2 6" id="KW-0489">Methyltransferase</keyword>
<comment type="catalytic activity">
    <reaction evidence="6">
        <text>pseudouridine(54) in tRNA + S-adenosyl-L-methionine = N(1)-methylpseudouridine(54) in tRNA + S-adenosyl-L-homocysteine + H(+)</text>
        <dbReference type="Rhea" id="RHEA:55292"/>
        <dbReference type="Rhea" id="RHEA-COMP:14140"/>
        <dbReference type="Rhea" id="RHEA-COMP:14141"/>
        <dbReference type="ChEBI" id="CHEBI:15378"/>
        <dbReference type="ChEBI" id="CHEBI:57856"/>
        <dbReference type="ChEBI" id="CHEBI:59789"/>
        <dbReference type="ChEBI" id="CHEBI:65314"/>
        <dbReference type="ChEBI" id="CHEBI:74890"/>
        <dbReference type="EC" id="2.1.1.257"/>
    </reaction>
</comment>
<protein>
    <recommendedName>
        <fullName evidence="6">tRNA (pseudouridine(54)-N(1))-methyltransferase</fullName>
        <ecNumber evidence="6">2.1.1.257</ecNumber>
    </recommendedName>
</protein>
<feature type="binding site" evidence="6">
    <location>
        <position position="148"/>
    </location>
    <ligand>
        <name>S-adenosyl-L-methionine</name>
        <dbReference type="ChEBI" id="CHEBI:59789"/>
    </ligand>
</feature>
<evidence type="ECO:0000256" key="2">
    <source>
        <dbReference type="ARBA" id="ARBA00022603"/>
    </source>
</evidence>
<dbReference type="GO" id="GO:0005737">
    <property type="term" value="C:cytoplasm"/>
    <property type="evidence" value="ECO:0007669"/>
    <property type="project" value="UniProtKB-SubCell"/>
</dbReference>
<dbReference type="HOGENOM" id="CLU_107018_0_0_2"/>
<comment type="subunit">
    <text evidence="6">Homodimer.</text>
</comment>
<evidence type="ECO:0000256" key="4">
    <source>
        <dbReference type="ARBA" id="ARBA00022691"/>
    </source>
</evidence>
<dbReference type="AlphaFoldDB" id="F2KPI1"/>
<dbReference type="PANTHER" id="PTHR40703:SF1">
    <property type="entry name" value="TRNA (PSEUDOURIDINE(54)-N(1))-METHYLTRANSFERASE"/>
    <property type="match status" value="1"/>
</dbReference>
<dbReference type="KEGG" id="ave:Arcve_0379"/>
<accession>F2KPI1</accession>
<feature type="binding site" evidence="6">
    <location>
        <position position="181"/>
    </location>
    <ligand>
        <name>S-adenosyl-L-methionine</name>
        <dbReference type="ChEBI" id="CHEBI:59789"/>
    </ligand>
</feature>
<dbReference type="Pfam" id="PF04013">
    <property type="entry name" value="Methyltrn_RNA_2"/>
    <property type="match status" value="1"/>
</dbReference>
<dbReference type="NCBIfam" id="NF002560">
    <property type="entry name" value="PRK02135.1"/>
    <property type="match status" value="1"/>
</dbReference>
<comment type="similarity">
    <text evidence="6">Belongs to the methyltransferase superfamily. TrmY family.</text>
</comment>
<feature type="binding site" evidence="6">
    <location>
        <position position="126"/>
    </location>
    <ligand>
        <name>S-adenosyl-L-methionine</name>
        <dbReference type="ChEBI" id="CHEBI:59789"/>
    </ligand>
</feature>
<dbReference type="Proteomes" id="UP000008136">
    <property type="component" value="Chromosome"/>
</dbReference>
<comment type="function">
    <text evidence="6">Specifically catalyzes the N1-methylation of pseudouridine at position 54 (Psi54) in tRNAs.</text>
</comment>
<dbReference type="GO" id="GO:0030488">
    <property type="term" value="P:tRNA methylation"/>
    <property type="evidence" value="ECO:0007669"/>
    <property type="project" value="UniProtKB-UniRule"/>
</dbReference>
<sequence length="196" mass="21734">MRAFLIVGNKAVTKPFNLNDLAGGAGRMDLLCRCVAQALFISHGIRKDVEVYLLLLGPPEPPKAILIKGSEVRYMAPDERNIAGIIRKALSVEAGKQWHKSSPGVYVAKKGLEELLDEIPYRIVYLREDGEDIREVAPQIYDVLFVLGDHIGLGEDDEKIVVEKAWKIVSVSPLSLQADQCIVIVHYELDRITGTS</sequence>
<dbReference type="HAMAP" id="MF_00587">
    <property type="entry name" value="tRNA_methyltr_TrmY"/>
    <property type="match status" value="1"/>
</dbReference>
<keyword evidence="3 6" id="KW-0808">Transferase</keyword>
<keyword evidence="4 6" id="KW-0949">S-adenosyl-L-methionine</keyword>
<dbReference type="STRING" id="693661.Arcve_0379"/>
<reference evidence="7 8" key="1">
    <citation type="submission" date="2011-03" db="EMBL/GenBank/DDBJ databases">
        <title>The complete genome of Archaeoglobus veneficus SNP6.</title>
        <authorList>
            <consortium name="US DOE Joint Genome Institute (JGI-PGF)"/>
            <person name="Lucas S."/>
            <person name="Copeland A."/>
            <person name="Lapidus A."/>
            <person name="Bruce D."/>
            <person name="Goodwin L."/>
            <person name="Pitluck S."/>
            <person name="Kyrpides N."/>
            <person name="Mavromatis K."/>
            <person name="Pagani I."/>
            <person name="Ivanova N."/>
            <person name="Mikhailova N."/>
            <person name="Lu M."/>
            <person name="Detter J.C."/>
            <person name="Tapia R."/>
            <person name="Han C."/>
            <person name="Land M."/>
            <person name="Hauser L."/>
            <person name="Markowitz V."/>
            <person name="Cheng J.-F."/>
            <person name="Hugenholtz P."/>
            <person name="Woyke T."/>
            <person name="Wu D."/>
            <person name="Spring S."/>
            <person name="Brambilla E."/>
            <person name="Klenk H.-P."/>
            <person name="Eisen J.A."/>
        </authorList>
    </citation>
    <scope>NUCLEOTIDE SEQUENCE [LARGE SCALE GENOMIC DNA]</scope>
    <source>
        <strain>SNP6</strain>
    </source>
</reference>
<gene>
    <name evidence="6" type="primary">trmY</name>
    <name evidence="7" type="ordered locus">Arcve_0379</name>
</gene>
<dbReference type="GeneID" id="10393474"/>
<dbReference type="EMBL" id="CP002588">
    <property type="protein sequence ID" value="AEA46412.1"/>
    <property type="molecule type" value="Genomic_DNA"/>
</dbReference>
<dbReference type="GO" id="GO:0008757">
    <property type="term" value="F:S-adenosylmethionine-dependent methyltransferase activity"/>
    <property type="evidence" value="ECO:0007669"/>
    <property type="project" value="UniProtKB-UniRule"/>
</dbReference>
<dbReference type="RefSeq" id="WP_013683086.1">
    <property type="nucleotide sequence ID" value="NC_015320.1"/>
</dbReference>
<dbReference type="SUPFAM" id="SSF75217">
    <property type="entry name" value="alpha/beta knot"/>
    <property type="match status" value="1"/>
</dbReference>